<evidence type="ECO:0000313" key="3">
    <source>
        <dbReference type="Proteomes" id="UP001497623"/>
    </source>
</evidence>
<dbReference type="SMART" id="SM00288">
    <property type="entry name" value="VHS"/>
    <property type="match status" value="1"/>
</dbReference>
<dbReference type="PANTHER" id="PTHR45929">
    <property type="entry name" value="JAK PATHWAY SIGNAL TRANSDUCTION ADAPTOR MOLECULE"/>
    <property type="match status" value="1"/>
</dbReference>
<dbReference type="GO" id="GO:0033565">
    <property type="term" value="C:ESCRT-0 complex"/>
    <property type="evidence" value="ECO:0007669"/>
    <property type="project" value="TreeGrafter"/>
</dbReference>
<dbReference type="Proteomes" id="UP001497623">
    <property type="component" value="Unassembled WGS sequence"/>
</dbReference>
<dbReference type="InterPro" id="IPR050670">
    <property type="entry name" value="STAM"/>
</dbReference>
<evidence type="ECO:0000259" key="1">
    <source>
        <dbReference type="PROSITE" id="PS50179"/>
    </source>
</evidence>
<sequence>MDMSQPLSSDLKIYTDLASVFQEKISRACLEGMDRYNIMMGYYSILSSPFDQYVECATSENDANEKKILDICDRVVKDSDYGPKDCLKSILKHLNSDNVRVILQTITLLDTCISNCGQNFLLEVASNDFEKEIRKILTNVKTHPKVSKRLGESLKKWAEGNFKGDPKLSLIPSLYNKLILEGYAFTTTGSDSSNESAKNPLLNIL</sequence>
<protein>
    <recommendedName>
        <fullName evidence="1">VHS domain-containing protein</fullName>
    </recommendedName>
</protein>
<feature type="non-terminal residue" evidence="2">
    <location>
        <position position="205"/>
    </location>
</feature>
<dbReference type="EMBL" id="CAXKWB010084320">
    <property type="protein sequence ID" value="CAL4209015.1"/>
    <property type="molecule type" value="Genomic_DNA"/>
</dbReference>
<dbReference type="Pfam" id="PF00790">
    <property type="entry name" value="VHS"/>
    <property type="match status" value="1"/>
</dbReference>
<proteinExistence type="predicted"/>
<accession>A0AAV2SJ68</accession>
<dbReference type="InterPro" id="IPR002014">
    <property type="entry name" value="VHS_dom"/>
</dbReference>
<dbReference type="SUPFAM" id="SSF48464">
    <property type="entry name" value="ENTH/VHS domain"/>
    <property type="match status" value="1"/>
</dbReference>
<dbReference type="GO" id="GO:0035091">
    <property type="term" value="F:phosphatidylinositol binding"/>
    <property type="evidence" value="ECO:0007669"/>
    <property type="project" value="InterPro"/>
</dbReference>
<organism evidence="2 3">
    <name type="scientific">Meganyctiphanes norvegica</name>
    <name type="common">Northern krill</name>
    <name type="synonym">Thysanopoda norvegica</name>
    <dbReference type="NCBI Taxonomy" id="48144"/>
    <lineage>
        <taxon>Eukaryota</taxon>
        <taxon>Metazoa</taxon>
        <taxon>Ecdysozoa</taxon>
        <taxon>Arthropoda</taxon>
        <taxon>Crustacea</taxon>
        <taxon>Multicrustacea</taxon>
        <taxon>Malacostraca</taxon>
        <taxon>Eumalacostraca</taxon>
        <taxon>Eucarida</taxon>
        <taxon>Euphausiacea</taxon>
        <taxon>Euphausiidae</taxon>
        <taxon>Meganyctiphanes</taxon>
    </lineage>
</organism>
<keyword evidence="3" id="KW-1185">Reference proteome</keyword>
<dbReference type="PROSITE" id="PS50179">
    <property type="entry name" value="VHS"/>
    <property type="match status" value="1"/>
</dbReference>
<dbReference type="Gene3D" id="1.25.40.90">
    <property type="match status" value="1"/>
</dbReference>
<comment type="caution">
    <text evidence="2">The sequence shown here is derived from an EMBL/GenBank/DDBJ whole genome shotgun (WGS) entry which is preliminary data.</text>
</comment>
<dbReference type="InterPro" id="IPR008942">
    <property type="entry name" value="ENTH_VHS"/>
</dbReference>
<name>A0AAV2SJ68_MEGNR</name>
<dbReference type="AlphaFoldDB" id="A0AAV2SJ68"/>
<gene>
    <name evidence="2" type="ORF">MNOR_LOCUS38196</name>
</gene>
<dbReference type="GO" id="GO:0043130">
    <property type="term" value="F:ubiquitin binding"/>
    <property type="evidence" value="ECO:0007669"/>
    <property type="project" value="InterPro"/>
</dbReference>
<reference evidence="2 3" key="1">
    <citation type="submission" date="2024-05" db="EMBL/GenBank/DDBJ databases">
        <authorList>
            <person name="Wallberg A."/>
        </authorList>
    </citation>
    <scope>NUCLEOTIDE SEQUENCE [LARGE SCALE GENOMIC DNA]</scope>
</reference>
<evidence type="ECO:0000313" key="2">
    <source>
        <dbReference type="EMBL" id="CAL4209015.1"/>
    </source>
</evidence>
<feature type="domain" description="VHS" evidence="1">
    <location>
        <begin position="68"/>
        <end position="186"/>
    </location>
</feature>
<dbReference type="GO" id="GO:0043328">
    <property type="term" value="P:protein transport to vacuole involved in ubiquitin-dependent protein catabolic process via the multivesicular body sorting pathway"/>
    <property type="evidence" value="ECO:0007669"/>
    <property type="project" value="TreeGrafter"/>
</dbReference>
<dbReference type="PANTHER" id="PTHR45929:SF3">
    <property type="entry name" value="JAK PATHWAY SIGNAL TRANSDUCTION ADAPTOR MOLECULE"/>
    <property type="match status" value="1"/>
</dbReference>